<dbReference type="Pfam" id="PF07282">
    <property type="entry name" value="Cas12f1-like_TNB"/>
    <property type="match status" value="1"/>
</dbReference>
<protein>
    <submittedName>
        <fullName evidence="3">Transposase OrfB</fullName>
    </submittedName>
</protein>
<keyword evidence="4" id="KW-1185">Reference proteome</keyword>
<dbReference type="GeneID" id="64361527"/>
<feature type="domain" description="Cas12f1-like TNB" evidence="2">
    <location>
        <begin position="3"/>
        <end position="76"/>
    </location>
</feature>
<dbReference type="Proteomes" id="UP000008387">
    <property type="component" value="Chromosome"/>
</dbReference>
<sequence>MTFSEFVAILERKIQVVKIGFIKSNAFVPSSKTCSNCGALKEDLSLKDRERAYSARQNCPSCGFSLDRDLNASVDIHRERA</sequence>
<dbReference type="STRING" id="1002804.HBZC1_09030"/>
<dbReference type="RefSeq" id="WP_013890343.1">
    <property type="nucleotide sequence ID" value="NC_015674.1"/>
</dbReference>
<evidence type="ECO:0000256" key="1">
    <source>
        <dbReference type="ARBA" id="ARBA00023125"/>
    </source>
</evidence>
<evidence type="ECO:0000313" key="4">
    <source>
        <dbReference type="Proteomes" id="UP000008387"/>
    </source>
</evidence>
<evidence type="ECO:0000259" key="2">
    <source>
        <dbReference type="Pfam" id="PF07282"/>
    </source>
</evidence>
<name>F8KSV5_HELBC</name>
<dbReference type="HOGENOM" id="CLU_032903_10_4_7"/>
<organism evidence="3 4">
    <name type="scientific">Helicobacter bizzozeronii (strain CIII-1)</name>
    <dbReference type="NCBI Taxonomy" id="1002804"/>
    <lineage>
        <taxon>Bacteria</taxon>
        <taxon>Pseudomonadati</taxon>
        <taxon>Campylobacterota</taxon>
        <taxon>Epsilonproteobacteria</taxon>
        <taxon>Campylobacterales</taxon>
        <taxon>Helicobacteraceae</taxon>
        <taxon>Helicobacter</taxon>
    </lineage>
</organism>
<dbReference type="EMBL" id="FR871757">
    <property type="protein sequence ID" value="CCB79889.1"/>
    <property type="molecule type" value="Genomic_DNA"/>
</dbReference>
<gene>
    <name evidence="3" type="ordered locus">HBZC1_09030</name>
</gene>
<dbReference type="GO" id="GO:0003677">
    <property type="term" value="F:DNA binding"/>
    <property type="evidence" value="ECO:0007669"/>
    <property type="project" value="UniProtKB-KW"/>
</dbReference>
<dbReference type="KEGG" id="hbi:HBZC1_09030"/>
<proteinExistence type="predicted"/>
<dbReference type="AlphaFoldDB" id="F8KSV5"/>
<dbReference type="InterPro" id="IPR010095">
    <property type="entry name" value="Cas12f1-like_TNB"/>
</dbReference>
<dbReference type="eggNOG" id="COG0675">
    <property type="taxonomic scope" value="Bacteria"/>
</dbReference>
<accession>F8KSV5</accession>
<keyword evidence="1" id="KW-0238">DNA-binding</keyword>
<reference evidence="3 4" key="1">
    <citation type="journal article" date="2011" name="J. Bacteriol.">
        <title>Genome sequence of Helicobacter bizzozeronii strain CIII-1, an isolate from human gastric mucosa.</title>
        <authorList>
            <person name="Schott T."/>
            <person name="Rossi M."/>
            <person name="Hanninen M.L."/>
        </authorList>
    </citation>
    <scope>NUCLEOTIDE SEQUENCE [LARGE SCALE GENOMIC DNA]</scope>
    <source>
        <strain evidence="3 4">CIII-1</strain>
    </source>
</reference>
<evidence type="ECO:0000313" key="3">
    <source>
        <dbReference type="EMBL" id="CCB79889.1"/>
    </source>
</evidence>